<dbReference type="AlphaFoldDB" id="A0A5J4UYT7"/>
<name>A0A5J4UYT7_9EUKA</name>
<reference evidence="1 2" key="1">
    <citation type="submission" date="2019-03" db="EMBL/GenBank/DDBJ databases">
        <title>Single cell metagenomics reveals metabolic interactions within the superorganism composed of flagellate Streblomastix strix and complex community of Bacteroidetes bacteria on its surface.</title>
        <authorList>
            <person name="Treitli S.C."/>
            <person name="Kolisko M."/>
            <person name="Husnik F."/>
            <person name="Keeling P."/>
            <person name="Hampl V."/>
        </authorList>
    </citation>
    <scope>NUCLEOTIDE SEQUENCE [LARGE SCALE GENOMIC DNA]</scope>
    <source>
        <strain evidence="1">ST1C</strain>
    </source>
</reference>
<sequence length="410" mass="45118">MVQTYDNNSVISAERGVKALSDITANYYNKCRTYSQSETNNLLSNKVNTGFSYSKGEDDILLLLKADKTQLIDSYTKGETNNLLNNKADSGTSYTKSQDDALLLAKADKTQLINSYKKGEDDALLLLKADKTKLIDSYTKVETNNQLNDIADSRISHINEEDEALMLLKADKTQFIESCSKSETFARDEVYSKDETNNLLNSKANQSTTYSKDEVYIKTETDYLISQIEVGDIGTTLTINANKTFNNSCRFTNTIDGMSTITGASFVKSGADDIVVLPEAGGTIPISEFGGSVNDSNCVKKTGQATQSIEGNLIRSGSEISFENLQPFQYITKQDAKYGFVQKEGIIKEMDNKYLRLGGSLTITGAKTFTISLTAPEFVKYIGKKQQILLADGTTKPISESFTLPPNSEI</sequence>
<evidence type="ECO:0000313" key="2">
    <source>
        <dbReference type="Proteomes" id="UP000324800"/>
    </source>
</evidence>
<accession>A0A5J4UYT7</accession>
<feature type="non-terminal residue" evidence="1">
    <location>
        <position position="410"/>
    </location>
</feature>
<evidence type="ECO:0000313" key="1">
    <source>
        <dbReference type="EMBL" id="KAA6375856.1"/>
    </source>
</evidence>
<dbReference type="Proteomes" id="UP000324800">
    <property type="component" value="Unassembled WGS sequence"/>
</dbReference>
<proteinExistence type="predicted"/>
<protein>
    <submittedName>
        <fullName evidence="1">Uncharacterized protein</fullName>
    </submittedName>
</protein>
<organism evidence="1 2">
    <name type="scientific">Streblomastix strix</name>
    <dbReference type="NCBI Taxonomy" id="222440"/>
    <lineage>
        <taxon>Eukaryota</taxon>
        <taxon>Metamonada</taxon>
        <taxon>Preaxostyla</taxon>
        <taxon>Oxymonadida</taxon>
        <taxon>Streblomastigidae</taxon>
        <taxon>Streblomastix</taxon>
    </lineage>
</organism>
<comment type="caution">
    <text evidence="1">The sequence shown here is derived from an EMBL/GenBank/DDBJ whole genome shotgun (WGS) entry which is preliminary data.</text>
</comment>
<gene>
    <name evidence="1" type="ORF">EZS28_028615</name>
</gene>
<dbReference type="EMBL" id="SNRW01010937">
    <property type="protein sequence ID" value="KAA6375856.1"/>
    <property type="molecule type" value="Genomic_DNA"/>
</dbReference>